<dbReference type="Proteomes" id="UP000239002">
    <property type="component" value="Unassembled WGS sequence"/>
</dbReference>
<evidence type="ECO:0000313" key="1">
    <source>
        <dbReference type="EMBL" id="PPK96630.1"/>
    </source>
</evidence>
<organism evidence="1 2">
    <name type="scientific">Nonlabens xylanidelens</name>
    <dbReference type="NCBI Taxonomy" id="191564"/>
    <lineage>
        <taxon>Bacteria</taxon>
        <taxon>Pseudomonadati</taxon>
        <taxon>Bacteroidota</taxon>
        <taxon>Flavobacteriia</taxon>
        <taxon>Flavobacteriales</taxon>
        <taxon>Flavobacteriaceae</taxon>
        <taxon>Nonlabens</taxon>
    </lineage>
</organism>
<dbReference type="AlphaFoldDB" id="A0A2S6IR64"/>
<reference evidence="1 2" key="1">
    <citation type="submission" date="2018-02" db="EMBL/GenBank/DDBJ databases">
        <title>Genomic Encyclopedia of Archaeal and Bacterial Type Strains, Phase II (KMG-II): from individual species to whole genera.</title>
        <authorList>
            <person name="Goeker M."/>
        </authorList>
    </citation>
    <scope>NUCLEOTIDE SEQUENCE [LARGE SCALE GENOMIC DNA]</scope>
    <source>
        <strain evidence="1 2">DSM 16809</strain>
    </source>
</reference>
<evidence type="ECO:0000313" key="2">
    <source>
        <dbReference type="Proteomes" id="UP000239002"/>
    </source>
</evidence>
<dbReference type="OrthoDB" id="1433274at2"/>
<proteinExistence type="predicted"/>
<dbReference type="PROSITE" id="PS51257">
    <property type="entry name" value="PROKAR_LIPOPROTEIN"/>
    <property type="match status" value="1"/>
</dbReference>
<dbReference type="RefSeq" id="WP_104514179.1">
    <property type="nucleotide sequence ID" value="NZ_MQVW01000027.1"/>
</dbReference>
<keyword evidence="2" id="KW-1185">Reference proteome</keyword>
<comment type="caution">
    <text evidence="1">The sequence shown here is derived from an EMBL/GenBank/DDBJ whole genome shotgun (WGS) entry which is preliminary data.</text>
</comment>
<gene>
    <name evidence="1" type="ORF">LY01_00453</name>
</gene>
<protein>
    <submittedName>
        <fullName evidence="1">Uncharacterized protein</fullName>
    </submittedName>
</protein>
<sequence length="243" mass="28368">MKNFFLITFLILISVSCNNSEKPIITKDDLIGKTFNYTTSKVNLLFDFQDSTFCRFDNPPDCFLWEIVQKEGSTILYLQSITSEMHGYFITSKTNETITGYSLKNPTYTFVMNERPEKWNRKLLQGKWINENFLDYNDNVQDLEKHPMSLLPGPKGLKVIWPPLLTFKKDTIYSDVYFETVKSPFNISGSNEYITLELWNEYGFIDKVWEITTLNDSVLIVNQTSEEEMGSSTKNNVRFVKQK</sequence>
<accession>A0A2S6IR64</accession>
<dbReference type="EMBL" id="PTJE01000001">
    <property type="protein sequence ID" value="PPK96630.1"/>
    <property type="molecule type" value="Genomic_DNA"/>
</dbReference>
<name>A0A2S6IR64_9FLAO</name>